<evidence type="ECO:0000313" key="2">
    <source>
        <dbReference type="EMBL" id="GAG54083.1"/>
    </source>
</evidence>
<dbReference type="PANTHER" id="PTHR43841">
    <property type="entry name" value="3-HYDROXYACYL-THIOESTER DEHYDRATASE HTDX-RELATED"/>
    <property type="match status" value="1"/>
</dbReference>
<dbReference type="EMBL" id="BART01007100">
    <property type="protein sequence ID" value="GAG54083.1"/>
    <property type="molecule type" value="Genomic_DNA"/>
</dbReference>
<comment type="caution">
    <text evidence="2">The sequence shown here is derived from an EMBL/GenBank/DDBJ whole genome shotgun (WGS) entry which is preliminary data.</text>
</comment>
<evidence type="ECO:0000259" key="1">
    <source>
        <dbReference type="Pfam" id="PF01575"/>
    </source>
</evidence>
<accession>X0Z0S1</accession>
<protein>
    <recommendedName>
        <fullName evidence="1">MaoC-like domain-containing protein</fullName>
    </recommendedName>
</protein>
<proteinExistence type="predicted"/>
<reference evidence="2" key="1">
    <citation type="journal article" date="2014" name="Front. Microbiol.">
        <title>High frequency of phylogenetically diverse reductive dehalogenase-homologous genes in deep subseafloor sedimentary metagenomes.</title>
        <authorList>
            <person name="Kawai M."/>
            <person name="Futagami T."/>
            <person name="Toyoda A."/>
            <person name="Takaki Y."/>
            <person name="Nishi S."/>
            <person name="Hori S."/>
            <person name="Arai W."/>
            <person name="Tsubouchi T."/>
            <person name="Morono Y."/>
            <person name="Uchiyama I."/>
            <person name="Ito T."/>
            <person name="Fujiyama A."/>
            <person name="Inagaki F."/>
            <person name="Takami H."/>
        </authorList>
    </citation>
    <scope>NUCLEOTIDE SEQUENCE</scope>
    <source>
        <strain evidence="2">Expedition CK06-06</strain>
    </source>
</reference>
<organism evidence="2">
    <name type="scientific">marine sediment metagenome</name>
    <dbReference type="NCBI Taxonomy" id="412755"/>
    <lineage>
        <taxon>unclassified sequences</taxon>
        <taxon>metagenomes</taxon>
        <taxon>ecological metagenomes</taxon>
    </lineage>
</organism>
<dbReference type="PANTHER" id="PTHR43841:SF3">
    <property type="entry name" value="(3R)-HYDROXYACYL-ACP DEHYDRATASE SUBUNIT HADB"/>
    <property type="match status" value="1"/>
</dbReference>
<dbReference type="InterPro" id="IPR002539">
    <property type="entry name" value="MaoC-like_dom"/>
</dbReference>
<dbReference type="AlphaFoldDB" id="X0Z0S1"/>
<gene>
    <name evidence="2" type="ORF">S01H4_16213</name>
</gene>
<dbReference type="Pfam" id="PF01575">
    <property type="entry name" value="MaoC_dehydratas"/>
    <property type="match status" value="1"/>
</dbReference>
<dbReference type="SUPFAM" id="SSF54637">
    <property type="entry name" value="Thioesterase/thiol ester dehydrase-isomerase"/>
    <property type="match status" value="1"/>
</dbReference>
<dbReference type="InterPro" id="IPR029069">
    <property type="entry name" value="HotDog_dom_sf"/>
</dbReference>
<name>X0Z0S1_9ZZZZ</name>
<sequence>MIDKLNFEEISEGLELPEVKKGPINRQQLVDYASASGDYNKLHYDEGFAKQTGISGCIAHGMLVMSMVGSYISDWAKEGIFKNFKIRFVGMTNENDTLSFTGKVVKKYKEKGENLVQIEVISKTQDDRITTTGSVIIAI</sequence>
<dbReference type="Gene3D" id="3.10.129.10">
    <property type="entry name" value="Hotdog Thioesterase"/>
    <property type="match status" value="1"/>
</dbReference>
<feature type="domain" description="MaoC-like" evidence="1">
    <location>
        <begin position="20"/>
        <end position="122"/>
    </location>
</feature>